<gene>
    <name evidence="2" type="ORF">ECANGB1_1601</name>
</gene>
<dbReference type="AlphaFoldDB" id="A0A1Y1S5R7"/>
<comment type="caution">
    <text evidence="2">The sequence shown here is derived from an EMBL/GenBank/DDBJ whole genome shotgun (WGS) entry which is preliminary data.</text>
</comment>
<protein>
    <recommendedName>
        <fullName evidence="1">Zinc-ribbon 15 domain-containing protein</fullName>
    </recommendedName>
</protein>
<dbReference type="Proteomes" id="UP000192639">
    <property type="component" value="Unassembled WGS sequence"/>
</dbReference>
<keyword evidence="3" id="KW-1185">Reference proteome</keyword>
<proteinExistence type="predicted"/>
<accession>A0A1Y1S5R7</accession>
<reference evidence="2 3" key="1">
    <citation type="journal article" date="2017" name="Environ. Microbiol.">
        <title>Decay of the glycolytic pathway and adaptation to intranuclear parasitism within Enterocytozoonidae microsporidia.</title>
        <authorList>
            <person name="Wiredu Boakye D."/>
            <person name="Jaroenlak P."/>
            <person name="Prachumwat A."/>
            <person name="Williams T.A."/>
            <person name="Bateman K.S."/>
            <person name="Itsathitphaisarn O."/>
            <person name="Sritunyalucksana K."/>
            <person name="Paszkiewicz K.H."/>
            <person name="Moore K.A."/>
            <person name="Stentiford G.D."/>
            <person name="Williams B.A."/>
        </authorList>
    </citation>
    <scope>NUCLEOTIDE SEQUENCE [LARGE SCALE GENOMIC DNA]</scope>
    <source>
        <strain evidence="2 3">GB1</strain>
    </source>
</reference>
<dbReference type="OrthoDB" id="2186471at2759"/>
<dbReference type="InterPro" id="IPR031493">
    <property type="entry name" value="Zinc_ribbon_15"/>
</dbReference>
<name>A0A1Y1S5R7_9MICR</name>
<sequence>MSDCYCCLWPIEFGWEDFPVPIDTPEGYPDPPKNILFPACYKRCNTRYVRTTTFCSFCFIPCTCCDCGSEEPSVACEKCLSIYTNVSFINCKECNHAMTVSERYCTNCGSQNDRYGGYKKQVVDDQNLVLASEYKIRKRKEKEEKEKKEKNK</sequence>
<dbReference type="Pfam" id="PF17032">
    <property type="entry name" value="Zn_ribbon_15"/>
    <property type="match status" value="1"/>
</dbReference>
<feature type="domain" description="Zinc-ribbon 15" evidence="1">
    <location>
        <begin position="38"/>
        <end position="109"/>
    </location>
</feature>
<dbReference type="EMBL" id="LWDP01000051">
    <property type="protein sequence ID" value="ORD93751.1"/>
    <property type="molecule type" value="Genomic_DNA"/>
</dbReference>
<organism evidence="2 3">
    <name type="scientific">Enterospora canceri</name>
    <dbReference type="NCBI Taxonomy" id="1081671"/>
    <lineage>
        <taxon>Eukaryota</taxon>
        <taxon>Fungi</taxon>
        <taxon>Fungi incertae sedis</taxon>
        <taxon>Microsporidia</taxon>
        <taxon>Enterocytozoonidae</taxon>
        <taxon>Enterospora</taxon>
    </lineage>
</organism>
<dbReference type="VEuPathDB" id="MicrosporidiaDB:ECANGB1_1601"/>
<evidence type="ECO:0000259" key="1">
    <source>
        <dbReference type="Pfam" id="PF17032"/>
    </source>
</evidence>
<evidence type="ECO:0000313" key="3">
    <source>
        <dbReference type="Proteomes" id="UP000192639"/>
    </source>
</evidence>
<evidence type="ECO:0000313" key="2">
    <source>
        <dbReference type="EMBL" id="ORD93751.1"/>
    </source>
</evidence>